<dbReference type="RefSeq" id="WP_188908338.1">
    <property type="nucleotide sequence ID" value="NZ_BMIQ01000003.1"/>
</dbReference>
<name>A0A916ZKI6_9HYPH</name>
<reference evidence="2" key="2">
    <citation type="submission" date="2020-09" db="EMBL/GenBank/DDBJ databases">
        <authorList>
            <person name="Sun Q."/>
            <person name="Zhou Y."/>
        </authorList>
    </citation>
    <scope>NUCLEOTIDE SEQUENCE</scope>
    <source>
        <strain evidence="2">CGMCC 1.15367</strain>
    </source>
</reference>
<comment type="caution">
    <text evidence="2">The sequence shown here is derived from an EMBL/GenBank/DDBJ whole genome shotgun (WGS) entry which is preliminary data.</text>
</comment>
<dbReference type="Gene3D" id="1.10.260.40">
    <property type="entry name" value="lambda repressor-like DNA-binding domains"/>
    <property type="match status" value="1"/>
</dbReference>
<sequence>MIAIENMDVGENIRALRASRAMTQEDLAASAGVGIATVQRAEAGRTIAAASLASLAAALGVPASELGSAGSVADQPHVPLDRMTTGRGLVGLLRRGRNIDFGFCELDSIDDARSIQLFQEHCEAVAAIEGALRPVDQVMQELEAKRLLDGLVERGFVVGGASFEVQCYDVDDDGGGGLAILMAQWTETRIALRVGRDAAGISRAFVMDGLGEYETPRDGVIFPVRAGDAAAPTDGGD</sequence>
<dbReference type="PROSITE" id="PS50943">
    <property type="entry name" value="HTH_CROC1"/>
    <property type="match status" value="1"/>
</dbReference>
<dbReference type="SUPFAM" id="SSF47413">
    <property type="entry name" value="lambda repressor-like DNA-binding domains"/>
    <property type="match status" value="1"/>
</dbReference>
<keyword evidence="3" id="KW-1185">Reference proteome</keyword>
<dbReference type="AlphaFoldDB" id="A0A916ZKI6"/>
<dbReference type="Proteomes" id="UP000644699">
    <property type="component" value="Unassembled WGS sequence"/>
</dbReference>
<dbReference type="InterPro" id="IPR001387">
    <property type="entry name" value="Cro/C1-type_HTH"/>
</dbReference>
<dbReference type="EMBL" id="BMIQ01000003">
    <property type="protein sequence ID" value="GGE02420.1"/>
    <property type="molecule type" value="Genomic_DNA"/>
</dbReference>
<protein>
    <recommendedName>
        <fullName evidence="1">HTH cro/C1-type domain-containing protein</fullName>
    </recommendedName>
</protein>
<gene>
    <name evidence="2" type="ORF">GCM10011390_21610</name>
</gene>
<accession>A0A916ZKI6</accession>
<feature type="domain" description="HTH cro/C1-type" evidence="1">
    <location>
        <begin position="13"/>
        <end position="66"/>
    </location>
</feature>
<evidence type="ECO:0000259" key="1">
    <source>
        <dbReference type="PROSITE" id="PS50943"/>
    </source>
</evidence>
<evidence type="ECO:0000313" key="2">
    <source>
        <dbReference type="EMBL" id="GGE02420.1"/>
    </source>
</evidence>
<dbReference type="Pfam" id="PF01381">
    <property type="entry name" value="HTH_3"/>
    <property type="match status" value="1"/>
</dbReference>
<dbReference type="CDD" id="cd00093">
    <property type="entry name" value="HTH_XRE"/>
    <property type="match status" value="1"/>
</dbReference>
<evidence type="ECO:0000313" key="3">
    <source>
        <dbReference type="Proteomes" id="UP000644699"/>
    </source>
</evidence>
<organism evidence="2 3">
    <name type="scientific">Aureimonas endophytica</name>
    <dbReference type="NCBI Taxonomy" id="2027858"/>
    <lineage>
        <taxon>Bacteria</taxon>
        <taxon>Pseudomonadati</taxon>
        <taxon>Pseudomonadota</taxon>
        <taxon>Alphaproteobacteria</taxon>
        <taxon>Hyphomicrobiales</taxon>
        <taxon>Aurantimonadaceae</taxon>
        <taxon>Aureimonas</taxon>
    </lineage>
</organism>
<reference evidence="2" key="1">
    <citation type="journal article" date="2014" name="Int. J. Syst. Evol. Microbiol.">
        <title>Complete genome sequence of Corynebacterium casei LMG S-19264T (=DSM 44701T), isolated from a smear-ripened cheese.</title>
        <authorList>
            <consortium name="US DOE Joint Genome Institute (JGI-PGF)"/>
            <person name="Walter F."/>
            <person name="Albersmeier A."/>
            <person name="Kalinowski J."/>
            <person name="Ruckert C."/>
        </authorList>
    </citation>
    <scope>NUCLEOTIDE SEQUENCE</scope>
    <source>
        <strain evidence="2">CGMCC 1.15367</strain>
    </source>
</reference>
<dbReference type="SMART" id="SM00530">
    <property type="entry name" value="HTH_XRE"/>
    <property type="match status" value="1"/>
</dbReference>
<dbReference type="InterPro" id="IPR010982">
    <property type="entry name" value="Lambda_DNA-bd_dom_sf"/>
</dbReference>
<dbReference type="GO" id="GO:0003677">
    <property type="term" value="F:DNA binding"/>
    <property type="evidence" value="ECO:0007669"/>
    <property type="project" value="InterPro"/>
</dbReference>
<proteinExistence type="predicted"/>